<dbReference type="VEuPathDB" id="FungiDB:P175DRAFT_0500861"/>
<accession>A0A2T5M0C7</accession>
<evidence type="ECO:0000313" key="1">
    <source>
        <dbReference type="EMBL" id="PTU21985.1"/>
    </source>
</evidence>
<comment type="caution">
    <text evidence="1">The sequence shown here is derived from an EMBL/GenBank/DDBJ whole genome shotgun (WGS) entry which is preliminary data.</text>
</comment>
<feature type="non-terminal residue" evidence="1">
    <location>
        <position position="1"/>
    </location>
</feature>
<dbReference type="Gene3D" id="3.40.390.10">
    <property type="entry name" value="Collagenase (Catalytic Domain)"/>
    <property type="match status" value="1"/>
</dbReference>
<dbReference type="RefSeq" id="XP_040753377.1">
    <property type="nucleotide sequence ID" value="XM_040897035.1"/>
</dbReference>
<gene>
    <name evidence="1" type="ORF">P175DRAFT_0500861</name>
</gene>
<dbReference type="GeneID" id="63813917"/>
<proteinExistence type="predicted"/>
<name>A0A2T5M0C7_9EURO</name>
<dbReference type="EMBL" id="MSFN02000003">
    <property type="protein sequence ID" value="PTU21985.1"/>
    <property type="molecule type" value="Genomic_DNA"/>
</dbReference>
<dbReference type="OrthoDB" id="291007at2759"/>
<reference evidence="1 2" key="1">
    <citation type="journal article" date="2018" name="Proc. Natl. Acad. Sci. U.S.A.">
        <title>Linking secondary metabolites to gene clusters through genome sequencing of six diverse Aspergillus species.</title>
        <authorList>
            <person name="Kaerboelling I."/>
            <person name="Vesth T.C."/>
            <person name="Frisvad J.C."/>
            <person name="Nybo J.L."/>
            <person name="Theobald S."/>
            <person name="Kuo A."/>
            <person name="Bowyer P."/>
            <person name="Matsuda Y."/>
            <person name="Mondo S."/>
            <person name="Lyhne E.K."/>
            <person name="Kogle M.E."/>
            <person name="Clum A."/>
            <person name="Lipzen A."/>
            <person name="Salamov A."/>
            <person name="Ngan C.Y."/>
            <person name="Daum C."/>
            <person name="Chiniquy J."/>
            <person name="Barry K."/>
            <person name="LaButti K."/>
            <person name="Haridas S."/>
            <person name="Simmons B.A."/>
            <person name="Magnuson J.K."/>
            <person name="Mortensen U.H."/>
            <person name="Larsen T.O."/>
            <person name="Grigoriev I.V."/>
            <person name="Baker S.E."/>
            <person name="Andersen M.R."/>
        </authorList>
    </citation>
    <scope>NUCLEOTIDE SEQUENCE [LARGE SCALE GENOMIC DNA]</scope>
    <source>
        <strain evidence="1 2">IBT 24754</strain>
    </source>
</reference>
<dbReference type="Proteomes" id="UP000244073">
    <property type="component" value="Unassembled WGS sequence"/>
</dbReference>
<dbReference type="AlphaFoldDB" id="A0A2T5M0C7"/>
<dbReference type="SUPFAM" id="SSF55486">
    <property type="entry name" value="Metalloproteases ('zincins'), catalytic domain"/>
    <property type="match status" value="1"/>
</dbReference>
<dbReference type="GO" id="GO:0008237">
    <property type="term" value="F:metallopeptidase activity"/>
    <property type="evidence" value="ECO:0007669"/>
    <property type="project" value="InterPro"/>
</dbReference>
<evidence type="ECO:0008006" key="3">
    <source>
        <dbReference type="Google" id="ProtNLM"/>
    </source>
</evidence>
<protein>
    <recommendedName>
        <fullName evidence="3">Metalloendopeptidase</fullName>
    </recommendedName>
</protein>
<evidence type="ECO:0000313" key="2">
    <source>
        <dbReference type="Proteomes" id="UP000244073"/>
    </source>
</evidence>
<organism evidence="1 2">
    <name type="scientific">Aspergillus ochraceoroseus IBT 24754</name>
    <dbReference type="NCBI Taxonomy" id="1392256"/>
    <lineage>
        <taxon>Eukaryota</taxon>
        <taxon>Fungi</taxon>
        <taxon>Dikarya</taxon>
        <taxon>Ascomycota</taxon>
        <taxon>Pezizomycotina</taxon>
        <taxon>Eurotiomycetes</taxon>
        <taxon>Eurotiomycetidae</taxon>
        <taxon>Eurotiales</taxon>
        <taxon>Aspergillaceae</taxon>
        <taxon>Aspergillus</taxon>
        <taxon>Aspergillus subgen. Nidulantes</taxon>
    </lineage>
</organism>
<sequence length="183" mass="20867">MGLQEHIGNIAHELGHAWGLYHEHQNKAFWAADGQQRVFVFQCENMQGFAAATRGLTRDEIWGARGVCVDWMTAVHAGVPSTEFLPLPWGHSIWASYARDEDVDWDSIMLYSSKIGANAEDAYVLMRRHGQQVLEDNVVPSAQDVQGIRHLYENRLSYPRTMLLNDPRNPYYSNFKRFAPGCT</sequence>
<dbReference type="InterPro" id="IPR024079">
    <property type="entry name" value="MetalloPept_cat_dom_sf"/>
</dbReference>